<evidence type="ECO:0000313" key="3">
    <source>
        <dbReference type="Proteomes" id="UP000235672"/>
    </source>
</evidence>
<evidence type="ECO:0000256" key="1">
    <source>
        <dbReference type="SAM" id="MobiDB-lite"/>
    </source>
</evidence>
<keyword evidence="3" id="KW-1185">Reference proteome</keyword>
<gene>
    <name evidence="2" type="ORF">NA56DRAFT_708584</name>
</gene>
<organism evidence="2 3">
    <name type="scientific">Hyaloscypha hepaticicola</name>
    <dbReference type="NCBI Taxonomy" id="2082293"/>
    <lineage>
        <taxon>Eukaryota</taxon>
        <taxon>Fungi</taxon>
        <taxon>Dikarya</taxon>
        <taxon>Ascomycota</taxon>
        <taxon>Pezizomycotina</taxon>
        <taxon>Leotiomycetes</taxon>
        <taxon>Helotiales</taxon>
        <taxon>Hyaloscyphaceae</taxon>
        <taxon>Hyaloscypha</taxon>
    </lineage>
</organism>
<proteinExistence type="predicted"/>
<dbReference type="AlphaFoldDB" id="A0A2J6PRM9"/>
<dbReference type="Proteomes" id="UP000235672">
    <property type="component" value="Unassembled WGS sequence"/>
</dbReference>
<dbReference type="EMBL" id="KZ613504">
    <property type="protein sequence ID" value="PMD16688.1"/>
    <property type="molecule type" value="Genomic_DNA"/>
</dbReference>
<accession>A0A2J6PRM9</accession>
<evidence type="ECO:0000313" key="2">
    <source>
        <dbReference type="EMBL" id="PMD16688.1"/>
    </source>
</evidence>
<feature type="region of interest" description="Disordered" evidence="1">
    <location>
        <begin position="219"/>
        <end position="238"/>
    </location>
</feature>
<protein>
    <submittedName>
        <fullName evidence="2">Uncharacterized protein</fullName>
    </submittedName>
</protein>
<dbReference type="OrthoDB" id="3552116at2759"/>
<reference evidence="2 3" key="1">
    <citation type="submission" date="2016-05" db="EMBL/GenBank/DDBJ databases">
        <title>A degradative enzymes factory behind the ericoid mycorrhizal symbiosis.</title>
        <authorList>
            <consortium name="DOE Joint Genome Institute"/>
            <person name="Martino E."/>
            <person name="Morin E."/>
            <person name="Grelet G."/>
            <person name="Kuo A."/>
            <person name="Kohler A."/>
            <person name="Daghino S."/>
            <person name="Barry K."/>
            <person name="Choi C."/>
            <person name="Cichocki N."/>
            <person name="Clum A."/>
            <person name="Copeland A."/>
            <person name="Hainaut M."/>
            <person name="Haridas S."/>
            <person name="Labutti K."/>
            <person name="Lindquist E."/>
            <person name="Lipzen A."/>
            <person name="Khouja H.-R."/>
            <person name="Murat C."/>
            <person name="Ohm R."/>
            <person name="Olson A."/>
            <person name="Spatafora J."/>
            <person name="Veneault-Fourrey C."/>
            <person name="Henrissat B."/>
            <person name="Grigoriev I."/>
            <person name="Martin F."/>
            <person name="Perotto S."/>
        </authorList>
    </citation>
    <scope>NUCLEOTIDE SEQUENCE [LARGE SCALE GENOMIC DNA]</scope>
    <source>
        <strain evidence="2 3">UAMH 7357</strain>
    </source>
</reference>
<sequence length="489" mass="55828">MEPYNFGLFAGFNLGEERCLLDLAIALEYWLAGRRDNKSEELKQLTQIQQKTIGNLAQIMSQSPLLRELLMPLLQAVRRGSSNELVAAGKDLINYAIPGFEQLGTSAYNDAIVAWENRWPMPRRVNDLRNYAAPMQVNTGGLIYGKRRREDTHEVIKMNCATHNEQGGTNKRKRMSSVRATAREPLAQASAEATKASLAMRNTNHYRLLQPRIRIRSQDRTPQIPAPEPEESQFQKEFRRQRRIDIIASYDKPRSMLPSGWIPGRIKFGPASLDHEDGYNTSQIVEALEPREIKNVIPPRKTPGDRAVDDGTLDFENAVVGEKDESKLCIEYSTTRSDPKNPNNTIRGDRVQKRYSELVDFNDAKSVNKLNGWRGQIFRRNFPEICRKKFNYPWLQTETDTVLELLRAQMTNGKRWTWVSLANSYNSKMAGQLQKAGEKLVKGGNRKADILKEDRPAPRRTGASIQAALNKLQEYRELMEELLPTADKD</sequence>
<name>A0A2J6PRM9_9HELO</name>